<evidence type="ECO:0000313" key="3">
    <source>
        <dbReference type="Proteomes" id="UP001319827"/>
    </source>
</evidence>
<dbReference type="Proteomes" id="UP001319827">
    <property type="component" value="Chromosome"/>
</dbReference>
<name>A0ABN6E395_9BACT</name>
<dbReference type="Pfam" id="PF14522">
    <property type="entry name" value="Cytochrome_C7"/>
    <property type="match status" value="1"/>
</dbReference>
<reference evidence="2 3" key="1">
    <citation type="journal article" date="2016" name="C (Basel)">
        <title>Selective Growth of and Electricity Production by Marine Exoelectrogenic Bacteria in Self-Aggregated Hydrogel of Microbially Reduced Graphene Oxide.</title>
        <authorList>
            <person name="Yoshida N."/>
            <person name="Goto Y."/>
            <person name="Miyata Y."/>
        </authorList>
    </citation>
    <scope>NUCLEOTIDE SEQUENCE [LARGE SCALE GENOMIC DNA]</scope>
    <source>
        <strain evidence="2 3">NIT-T3</strain>
    </source>
</reference>
<organism evidence="2 3">
    <name type="scientific">Desulfuromonas versatilis</name>
    <dbReference type="NCBI Taxonomy" id="2802975"/>
    <lineage>
        <taxon>Bacteria</taxon>
        <taxon>Pseudomonadati</taxon>
        <taxon>Thermodesulfobacteriota</taxon>
        <taxon>Desulfuromonadia</taxon>
        <taxon>Desulfuromonadales</taxon>
        <taxon>Desulfuromonadaceae</taxon>
        <taxon>Desulfuromonas</taxon>
    </lineage>
</organism>
<accession>A0ABN6E395</accession>
<dbReference type="PANTHER" id="PTHR39425:SF1">
    <property type="entry name" value="CYTOCHROME C7-LIKE DOMAIN-CONTAINING PROTEIN"/>
    <property type="match status" value="1"/>
</dbReference>
<dbReference type="InterPro" id="IPR026352">
    <property type="entry name" value="Nanowire_3heme"/>
</dbReference>
<dbReference type="RefSeq" id="WP_221250064.1">
    <property type="nucleotide sequence ID" value="NZ_AP024355.1"/>
</dbReference>
<dbReference type="EMBL" id="AP024355">
    <property type="protein sequence ID" value="BCR06682.1"/>
    <property type="molecule type" value="Genomic_DNA"/>
</dbReference>
<dbReference type="Gene3D" id="3.90.10.10">
    <property type="entry name" value="Cytochrome C3"/>
    <property type="match status" value="1"/>
</dbReference>
<gene>
    <name evidence="2" type="ORF">DESUT3_37510</name>
</gene>
<evidence type="ECO:0000313" key="2">
    <source>
        <dbReference type="EMBL" id="BCR06682.1"/>
    </source>
</evidence>
<evidence type="ECO:0000259" key="1">
    <source>
        <dbReference type="Pfam" id="PF14522"/>
    </source>
</evidence>
<dbReference type="SUPFAM" id="SSF48695">
    <property type="entry name" value="Multiheme cytochromes"/>
    <property type="match status" value="1"/>
</dbReference>
<dbReference type="NCBIfam" id="TIGR04257">
    <property type="entry name" value="nanowire_3heme"/>
    <property type="match status" value="1"/>
</dbReference>
<reference evidence="2 3" key="2">
    <citation type="journal article" date="2021" name="Int. J. Syst. Evol. Microbiol.">
        <title>Isolation and Polyphasic Characterization of Desulfuromonas versatilis sp. Nov., an Electrogenic Bacteria Capable of Versatile Metabolism Isolated from a Graphene Oxide-Reducing Enrichment Culture.</title>
        <authorList>
            <person name="Xie L."/>
            <person name="Yoshida N."/>
            <person name="Ishii S."/>
            <person name="Meng L."/>
        </authorList>
    </citation>
    <scope>NUCLEOTIDE SEQUENCE [LARGE SCALE GENOMIC DNA]</scope>
    <source>
        <strain evidence="2 3">NIT-T3</strain>
    </source>
</reference>
<keyword evidence="3" id="KW-1185">Reference proteome</keyword>
<dbReference type="InterPro" id="IPR029467">
    <property type="entry name" value="Cyt_c7-like"/>
</dbReference>
<feature type="domain" description="Cytochrome c7-like" evidence="1">
    <location>
        <begin position="39"/>
        <end position="103"/>
    </location>
</feature>
<sequence length="106" mass="11370">MKFKAGLLALIGTLVISGVVLAVPPGRVLEFNDSPLGKVVFDGKVHQEAGAKCKECHNDEMFPKMKQGTVKVTMAEIYAGRLCGVCHNGKRAFGTEGNCARCHIKP</sequence>
<protein>
    <submittedName>
        <fullName evidence="2">C-type cytochrome</fullName>
    </submittedName>
</protein>
<dbReference type="PANTHER" id="PTHR39425">
    <property type="entry name" value="LIPOPROTEIN CYTOCHROME C"/>
    <property type="match status" value="1"/>
</dbReference>
<dbReference type="InterPro" id="IPR036280">
    <property type="entry name" value="Multihaem_cyt_sf"/>
</dbReference>
<proteinExistence type="predicted"/>